<evidence type="ECO:0000313" key="2">
    <source>
        <dbReference type="EMBL" id="GMI49306.1"/>
    </source>
</evidence>
<gene>
    <name evidence="2" type="ORF">TrCOL_g11615</name>
</gene>
<reference evidence="3" key="1">
    <citation type="journal article" date="2023" name="Commun. Biol.">
        <title>Genome analysis of Parmales, the sister group of diatoms, reveals the evolutionary specialization of diatoms from phago-mixotrophs to photoautotrophs.</title>
        <authorList>
            <person name="Ban H."/>
            <person name="Sato S."/>
            <person name="Yoshikawa S."/>
            <person name="Yamada K."/>
            <person name="Nakamura Y."/>
            <person name="Ichinomiya M."/>
            <person name="Sato N."/>
            <person name="Blanc-Mathieu R."/>
            <person name="Endo H."/>
            <person name="Kuwata A."/>
            <person name="Ogata H."/>
        </authorList>
    </citation>
    <scope>NUCLEOTIDE SEQUENCE [LARGE SCALE GENOMIC DNA]</scope>
</reference>
<evidence type="ECO:0000256" key="1">
    <source>
        <dbReference type="SAM" id="Coils"/>
    </source>
</evidence>
<sequence length="99" mass="11539">MASSHFFVFKRDLIADMVDCEGADEPKVKALEQLKIEYEELQVSYNKMATEFEETVKELEEKKHEIKTFSADLCKCNIKIKNYSKDLDEKDNKLGKLLT</sequence>
<comment type="caution">
    <text evidence="2">The sequence shown here is derived from an EMBL/GenBank/DDBJ whole genome shotgun (WGS) entry which is preliminary data.</text>
</comment>
<keyword evidence="3" id="KW-1185">Reference proteome</keyword>
<proteinExistence type="predicted"/>
<protein>
    <submittedName>
        <fullName evidence="2">Uncharacterized protein</fullName>
    </submittedName>
</protein>
<feature type="coiled-coil region" evidence="1">
    <location>
        <begin position="31"/>
        <end position="65"/>
    </location>
</feature>
<keyword evidence="1" id="KW-0175">Coiled coil</keyword>
<organism evidence="2 3">
    <name type="scientific">Triparma columacea</name>
    <dbReference type="NCBI Taxonomy" id="722753"/>
    <lineage>
        <taxon>Eukaryota</taxon>
        <taxon>Sar</taxon>
        <taxon>Stramenopiles</taxon>
        <taxon>Ochrophyta</taxon>
        <taxon>Bolidophyceae</taxon>
        <taxon>Parmales</taxon>
        <taxon>Triparmaceae</taxon>
        <taxon>Triparma</taxon>
    </lineage>
</organism>
<accession>A0A9W7GP94</accession>
<dbReference type="EMBL" id="BRYA01000490">
    <property type="protein sequence ID" value="GMI49306.1"/>
    <property type="molecule type" value="Genomic_DNA"/>
</dbReference>
<name>A0A9W7GP94_9STRA</name>
<dbReference type="AlphaFoldDB" id="A0A9W7GP94"/>
<evidence type="ECO:0000313" key="3">
    <source>
        <dbReference type="Proteomes" id="UP001165065"/>
    </source>
</evidence>
<dbReference type="Proteomes" id="UP001165065">
    <property type="component" value="Unassembled WGS sequence"/>
</dbReference>